<gene>
    <name evidence="18" type="ORF">CAL13_14280</name>
</gene>
<evidence type="ECO:0000259" key="17">
    <source>
        <dbReference type="PROSITE" id="PS50106"/>
    </source>
</evidence>
<keyword evidence="10" id="KW-0378">Hydrolase</keyword>
<evidence type="ECO:0000256" key="3">
    <source>
        <dbReference type="ARBA" id="ARBA00010541"/>
    </source>
</evidence>
<feature type="signal peptide" evidence="16">
    <location>
        <begin position="1"/>
        <end position="28"/>
    </location>
</feature>
<evidence type="ECO:0000256" key="1">
    <source>
        <dbReference type="ARBA" id="ARBA00001772"/>
    </source>
</evidence>
<sequence length="487" mass="50118">MKNAKFTPSRLAMALVASGLIGATAASAVIDTSHAQSAPPAAAVAPEQPIVSAAGVPNFAQIARQYGPAVVNISVSGTKKVSLTEADPFSQFFGFPGFPGMPGPMGPGMTREVPVRGEGSGFIISPDGLILTNAHVVQGASEVTVKLTDRREYQAKVLGSDPMTDVAVIKISANHLPVVRMGDVNALQVGDWVLAIGSPYGLENTATAGIVSAKGRSLPDDTSVPFIQTDVAVNPGNSGGPLFNARGEVVGINSQIYTRTGGYQGLSFAIPINVALKIKDQIVEHGKVRHAMLGVTAQEVNQQLANSFKLDTPTGALIASVQKGSAADKAGLKSGDIIRAIDGRPIISSGDLASAISLDSPGQRITLDIWRDGKPQQITATLGTYSKDEVASADAAQGEQHGKLGLAVRPLTPEESRQAGTQGLLVEQAQGAAAKAGIQPGDIILSVNGVPTTTVDQVRSAVSKAGKTAALLVQRGNDKIFVPVQIG</sequence>
<feature type="domain" description="PDZ" evidence="17">
    <location>
        <begin position="389"/>
        <end position="477"/>
    </location>
</feature>
<dbReference type="InterPro" id="IPR001478">
    <property type="entry name" value="PDZ"/>
</dbReference>
<dbReference type="Gene3D" id="2.40.10.120">
    <property type="match status" value="1"/>
</dbReference>
<protein>
    <recommendedName>
        <fullName evidence="5">Probable periplasmic serine endoprotease DegP-like</fullName>
        <ecNumber evidence="4">3.4.21.107</ecNumber>
    </recommendedName>
    <alternativeName>
        <fullName evidence="13">Protease Do</fullName>
    </alternativeName>
</protein>
<evidence type="ECO:0000256" key="10">
    <source>
        <dbReference type="ARBA" id="ARBA00022801"/>
    </source>
</evidence>
<keyword evidence="12" id="KW-0346">Stress response</keyword>
<evidence type="ECO:0000256" key="16">
    <source>
        <dbReference type="SAM" id="SignalP"/>
    </source>
</evidence>
<dbReference type="InterPro" id="IPR009003">
    <property type="entry name" value="Peptidase_S1_PA"/>
</dbReference>
<feature type="binding site" evidence="15">
    <location>
        <position position="165"/>
    </location>
    <ligand>
        <name>substrate</name>
    </ligand>
</feature>
<dbReference type="PRINTS" id="PR00834">
    <property type="entry name" value="PROTEASES2C"/>
</dbReference>
<keyword evidence="19" id="KW-1185">Reference proteome</keyword>
<dbReference type="GO" id="GO:0004252">
    <property type="term" value="F:serine-type endopeptidase activity"/>
    <property type="evidence" value="ECO:0007669"/>
    <property type="project" value="InterPro"/>
</dbReference>
<feature type="active site" description="Charge relay system" evidence="14">
    <location>
        <position position="165"/>
    </location>
</feature>
<keyword evidence="11" id="KW-0720">Serine protease</keyword>
<dbReference type="PANTHER" id="PTHR22939:SF130">
    <property type="entry name" value="PERIPLASMIC SERINE ENDOPROTEASE DEGP-LIKE-RELATED"/>
    <property type="match status" value="1"/>
</dbReference>
<evidence type="ECO:0000256" key="4">
    <source>
        <dbReference type="ARBA" id="ARBA00013035"/>
    </source>
</evidence>
<feature type="chain" id="PRO_5038901847" description="Probable periplasmic serine endoprotease DegP-like" evidence="16">
    <location>
        <begin position="29"/>
        <end position="487"/>
    </location>
</feature>
<keyword evidence="7 16" id="KW-0732">Signal</keyword>
<dbReference type="CDD" id="cd10839">
    <property type="entry name" value="cpPDZ1_DegP-like"/>
    <property type="match status" value="1"/>
</dbReference>
<evidence type="ECO:0000256" key="13">
    <source>
        <dbReference type="ARBA" id="ARBA00032850"/>
    </source>
</evidence>
<dbReference type="SMART" id="SM00228">
    <property type="entry name" value="PDZ"/>
    <property type="match status" value="2"/>
</dbReference>
<evidence type="ECO:0000313" key="18">
    <source>
        <dbReference type="EMBL" id="ARP87239.1"/>
    </source>
</evidence>
<accession>A0A1W6Z2A5</accession>
<comment type="similarity">
    <text evidence="3">Belongs to the peptidase S1C family.</text>
</comment>
<feature type="binding site" evidence="15">
    <location>
        <begin position="236"/>
        <end position="238"/>
    </location>
    <ligand>
        <name>substrate</name>
    </ligand>
</feature>
<dbReference type="PANTHER" id="PTHR22939">
    <property type="entry name" value="SERINE PROTEASE FAMILY S1C HTRA-RELATED"/>
    <property type="match status" value="1"/>
</dbReference>
<dbReference type="EC" id="3.4.21.107" evidence="4"/>
<dbReference type="Gene3D" id="2.30.42.10">
    <property type="match status" value="2"/>
</dbReference>
<feature type="active site" description="Charge relay system" evidence="14">
    <location>
        <position position="135"/>
    </location>
</feature>
<keyword evidence="6" id="KW-0645">Protease</keyword>
<dbReference type="GO" id="GO:0042597">
    <property type="term" value="C:periplasmic space"/>
    <property type="evidence" value="ECO:0007669"/>
    <property type="project" value="UniProtKB-SubCell"/>
</dbReference>
<evidence type="ECO:0000256" key="12">
    <source>
        <dbReference type="ARBA" id="ARBA00023016"/>
    </source>
</evidence>
<feature type="binding site" evidence="15">
    <location>
        <position position="135"/>
    </location>
    <ligand>
        <name>substrate</name>
    </ligand>
</feature>
<evidence type="ECO:0000256" key="15">
    <source>
        <dbReference type="PIRSR" id="PIRSR611782-2"/>
    </source>
</evidence>
<evidence type="ECO:0000256" key="8">
    <source>
        <dbReference type="ARBA" id="ARBA00022737"/>
    </source>
</evidence>
<reference evidence="18 19" key="1">
    <citation type="submission" date="2017-05" db="EMBL/GenBank/DDBJ databases">
        <title>Complete and WGS of Bordetella genogroups.</title>
        <authorList>
            <person name="Spilker T."/>
            <person name="LiPuma J."/>
        </authorList>
    </citation>
    <scope>NUCLEOTIDE SEQUENCE [LARGE SCALE GENOMIC DNA]</scope>
    <source>
        <strain evidence="18 19">AU17164</strain>
    </source>
</reference>
<dbReference type="Pfam" id="PF13180">
    <property type="entry name" value="PDZ_2"/>
    <property type="match status" value="1"/>
</dbReference>
<dbReference type="InterPro" id="IPR001940">
    <property type="entry name" value="Peptidase_S1C"/>
</dbReference>
<comment type="catalytic activity">
    <reaction evidence="1">
        <text>Acts on substrates that are at least partially unfolded. The cleavage site P1 residue is normally between a pair of hydrophobic residues, such as Val-|-Val.</text>
        <dbReference type="EC" id="3.4.21.107"/>
    </reaction>
</comment>
<evidence type="ECO:0000256" key="6">
    <source>
        <dbReference type="ARBA" id="ARBA00022670"/>
    </source>
</evidence>
<dbReference type="Pfam" id="PF17820">
    <property type="entry name" value="PDZ_6"/>
    <property type="match status" value="1"/>
</dbReference>
<evidence type="ECO:0000313" key="19">
    <source>
        <dbReference type="Proteomes" id="UP000194139"/>
    </source>
</evidence>
<feature type="active site" description="Charge relay system" evidence="14">
    <location>
        <position position="238"/>
    </location>
</feature>
<dbReference type="NCBIfam" id="TIGR02037">
    <property type="entry name" value="degP_htrA_DO"/>
    <property type="match status" value="1"/>
</dbReference>
<dbReference type="InterPro" id="IPR041489">
    <property type="entry name" value="PDZ_6"/>
</dbReference>
<evidence type="ECO:0000256" key="5">
    <source>
        <dbReference type="ARBA" id="ARBA00013958"/>
    </source>
</evidence>
<evidence type="ECO:0000256" key="7">
    <source>
        <dbReference type="ARBA" id="ARBA00022729"/>
    </source>
</evidence>
<comment type="subcellular location">
    <subcellularLocation>
        <location evidence="2">Periplasm</location>
    </subcellularLocation>
</comment>
<evidence type="ECO:0000256" key="11">
    <source>
        <dbReference type="ARBA" id="ARBA00022825"/>
    </source>
</evidence>
<organism evidence="18 19">
    <name type="scientific">Bordetella genomosp. 9</name>
    <dbReference type="NCBI Taxonomy" id="1416803"/>
    <lineage>
        <taxon>Bacteria</taxon>
        <taxon>Pseudomonadati</taxon>
        <taxon>Pseudomonadota</taxon>
        <taxon>Betaproteobacteria</taxon>
        <taxon>Burkholderiales</taxon>
        <taxon>Alcaligenaceae</taxon>
        <taxon>Bordetella</taxon>
    </lineage>
</organism>
<dbReference type="GO" id="GO:0006508">
    <property type="term" value="P:proteolysis"/>
    <property type="evidence" value="ECO:0007669"/>
    <property type="project" value="UniProtKB-KW"/>
</dbReference>
<dbReference type="InterPro" id="IPR036034">
    <property type="entry name" value="PDZ_sf"/>
</dbReference>
<dbReference type="InterPro" id="IPR011782">
    <property type="entry name" value="Pept_S1C_Do"/>
</dbReference>
<keyword evidence="9" id="KW-0574">Periplasm</keyword>
<dbReference type="AlphaFoldDB" id="A0A1W6Z2A5"/>
<feature type="domain" description="PDZ" evidence="17">
    <location>
        <begin position="282"/>
        <end position="373"/>
    </location>
</feature>
<evidence type="ECO:0000256" key="2">
    <source>
        <dbReference type="ARBA" id="ARBA00004418"/>
    </source>
</evidence>
<dbReference type="SUPFAM" id="SSF50494">
    <property type="entry name" value="Trypsin-like serine proteases"/>
    <property type="match status" value="1"/>
</dbReference>
<proteinExistence type="inferred from homology"/>
<dbReference type="EMBL" id="CP021109">
    <property type="protein sequence ID" value="ARP87239.1"/>
    <property type="molecule type" value="Genomic_DNA"/>
</dbReference>
<evidence type="ECO:0000256" key="9">
    <source>
        <dbReference type="ARBA" id="ARBA00022764"/>
    </source>
</evidence>
<keyword evidence="8" id="KW-0677">Repeat</keyword>
<dbReference type="Proteomes" id="UP000194139">
    <property type="component" value="Chromosome"/>
</dbReference>
<dbReference type="PROSITE" id="PS50106">
    <property type="entry name" value="PDZ"/>
    <property type="match status" value="2"/>
</dbReference>
<dbReference type="Pfam" id="PF13365">
    <property type="entry name" value="Trypsin_2"/>
    <property type="match status" value="1"/>
</dbReference>
<evidence type="ECO:0000256" key="14">
    <source>
        <dbReference type="PIRSR" id="PIRSR611782-1"/>
    </source>
</evidence>
<dbReference type="RefSeq" id="WP_086072740.1">
    <property type="nucleotide sequence ID" value="NZ_CP021109.1"/>
</dbReference>
<name>A0A1W6Z2A5_9BORD</name>
<dbReference type="SUPFAM" id="SSF50156">
    <property type="entry name" value="PDZ domain-like"/>
    <property type="match status" value="2"/>
</dbReference>